<dbReference type="FunFam" id="3.30.200.20:FF:001238">
    <property type="entry name" value="Os08g0179000 protein"/>
    <property type="match status" value="1"/>
</dbReference>
<evidence type="ECO:0000256" key="3">
    <source>
        <dbReference type="ARBA" id="ARBA00022527"/>
    </source>
</evidence>
<dbReference type="InterPro" id="IPR011009">
    <property type="entry name" value="Kinase-like_dom_sf"/>
</dbReference>
<dbReference type="PROSITE" id="PS00108">
    <property type="entry name" value="PROTEIN_KINASE_ST"/>
    <property type="match status" value="1"/>
</dbReference>
<dbReference type="PROSITE" id="PS50927">
    <property type="entry name" value="BULB_LECTIN"/>
    <property type="match status" value="1"/>
</dbReference>
<dbReference type="EC" id="2.7.11.1" evidence="20"/>
<dbReference type="CDD" id="cd00028">
    <property type="entry name" value="B_lectin"/>
    <property type="match status" value="1"/>
</dbReference>
<evidence type="ECO:0000256" key="10">
    <source>
        <dbReference type="ARBA" id="ARBA00022741"/>
    </source>
</evidence>
<dbReference type="FunFam" id="1.10.510.10:FF:000060">
    <property type="entry name" value="G-type lectin S-receptor-like serine/threonine-protein kinase"/>
    <property type="match status" value="1"/>
</dbReference>
<feature type="domain" description="Apple" evidence="24">
    <location>
        <begin position="330"/>
        <end position="416"/>
    </location>
</feature>
<comment type="subcellular location">
    <subcellularLocation>
        <location evidence="1">Cell membrane</location>
        <topology evidence="1">Single-pass type I membrane protein</topology>
    </subcellularLocation>
</comment>
<dbReference type="Pfam" id="PF01453">
    <property type="entry name" value="B_lectin"/>
    <property type="match status" value="1"/>
</dbReference>
<dbReference type="CDD" id="cd14066">
    <property type="entry name" value="STKc_IRAK"/>
    <property type="match status" value="1"/>
</dbReference>
<evidence type="ECO:0000256" key="1">
    <source>
        <dbReference type="ARBA" id="ARBA00004251"/>
    </source>
</evidence>
<comment type="catalytic activity">
    <reaction evidence="19 20">
        <text>L-seryl-[protein] + ATP = O-phospho-L-seryl-[protein] + ADP + H(+)</text>
        <dbReference type="Rhea" id="RHEA:17989"/>
        <dbReference type="Rhea" id="RHEA-COMP:9863"/>
        <dbReference type="Rhea" id="RHEA-COMP:11604"/>
        <dbReference type="ChEBI" id="CHEBI:15378"/>
        <dbReference type="ChEBI" id="CHEBI:29999"/>
        <dbReference type="ChEBI" id="CHEBI:30616"/>
        <dbReference type="ChEBI" id="CHEBI:83421"/>
        <dbReference type="ChEBI" id="CHEBI:456216"/>
        <dbReference type="EC" id="2.7.11.1"/>
    </reaction>
</comment>
<evidence type="ECO:0000256" key="18">
    <source>
        <dbReference type="ARBA" id="ARBA00047899"/>
    </source>
</evidence>
<dbReference type="CDD" id="cd01098">
    <property type="entry name" value="PAN_AP_plant"/>
    <property type="match status" value="1"/>
</dbReference>
<dbReference type="InterPro" id="IPR036426">
    <property type="entry name" value="Bulb-type_lectin_dom_sf"/>
</dbReference>
<comment type="caution">
    <text evidence="25">The sequence shown here is derived from an EMBL/GenBank/DDBJ whole genome shotgun (WGS) entry which is preliminary data.</text>
</comment>
<dbReference type="SUPFAM" id="SSF56112">
    <property type="entry name" value="Protein kinase-like (PK-like)"/>
    <property type="match status" value="1"/>
</dbReference>
<keyword evidence="15" id="KW-1015">Disulfide bond</keyword>
<evidence type="ECO:0000256" key="15">
    <source>
        <dbReference type="ARBA" id="ARBA00023157"/>
    </source>
</evidence>
<evidence type="ECO:0000256" key="20">
    <source>
        <dbReference type="PIRNR" id="PIRNR000641"/>
    </source>
</evidence>
<name>A0A835FJ79_9POAL</name>
<keyword evidence="8" id="KW-0732">Signal</keyword>
<dbReference type="GO" id="GO:0048544">
    <property type="term" value="P:recognition of pollen"/>
    <property type="evidence" value="ECO:0007669"/>
    <property type="project" value="InterPro"/>
</dbReference>
<dbReference type="Pfam" id="PF08276">
    <property type="entry name" value="PAN_2"/>
    <property type="match status" value="1"/>
</dbReference>
<dbReference type="GO" id="GO:0005524">
    <property type="term" value="F:ATP binding"/>
    <property type="evidence" value="ECO:0007669"/>
    <property type="project" value="UniProtKB-UniRule"/>
</dbReference>
<evidence type="ECO:0000256" key="17">
    <source>
        <dbReference type="ARBA" id="ARBA00023180"/>
    </source>
</evidence>
<evidence type="ECO:0000259" key="24">
    <source>
        <dbReference type="PROSITE" id="PS50948"/>
    </source>
</evidence>
<keyword evidence="11 20" id="KW-0418">Kinase</keyword>
<keyword evidence="7" id="KW-0812">Transmembrane</keyword>
<protein>
    <recommendedName>
        <fullName evidence="20">Receptor-like serine/threonine-protein kinase</fullName>
        <ecNumber evidence="20">2.7.11.1</ecNumber>
    </recommendedName>
</protein>
<keyword evidence="10 20" id="KW-0547">Nucleotide-binding</keyword>
<sequence length="820" mass="90374">MAALLLLLPALCISNDRLAPGKNLSPGNTIISDGGEFALGFFSPSNSTLEKLYLGIWYNNIPSLTVVWVANRETPAISSSAPSLALTNNSDLVLSDANGRVLWTTNTTNANNGSVAVLMNTGNLILRSPNNMVLWQSFDHPTDTFLPGMKIWMSHKTHEGNRLVSWNGPDDPSPGAFSFGWETGPFMQSFIRNGSLPEWRGSVWTGYTVSSQYFANTSIVIYVAYEDNFDQMSAIFSVSDGAPPVRSVMSYSGRVEVSVWNRNSSEWAMLVASPDVQCSRYGYCGLSGYCDYTDATPTCKCLDGFEPVDNKEWSNAKFSRGCQRKEELRCSDGFLALPDMKVPDNFVRIGRKTLEECAAECSANCSCVAYAYATLNGSTANGDSTRCLVWTGELVDMEKVVGTWGDFGETLYLRLAGAGAGTERGSRKNVVKFAVPVLLACILISICIFICFPKFKGKEINGENNKRRAIRVLSISDELGHEIPARELELPFLRYNDILIATDNFSEASMIGKGGFGKVYKGVLGCREVAIKRLSIGSKQGLVEFRNEVLLIAKLQHRNLVRLIGCCMEGDEKLLVYEYLPNKSLDATLFSSERKSVLDWSMRFKIIKGVARGLLYLHQDSRLTIIHRDLKASNILLDATMNPKISDFGMARIFGDNQEQANTKWVVGTYGYMAPEYAMAGIFSVKSDVYSFGVLLLEIVSGVRISSTDYIEGFLNLIVYAWNLWHDGKAETMIDSSIVSGCIVDEAMLCVHVALLCVQENLNDRPTMSSVVRILDNGSKSLRVPNRPAYFAERINEAGQAGDSVQNSNNTVTLTVLEGR</sequence>
<evidence type="ECO:0000256" key="11">
    <source>
        <dbReference type="ARBA" id="ARBA00022777"/>
    </source>
</evidence>
<evidence type="ECO:0000256" key="2">
    <source>
        <dbReference type="ARBA" id="ARBA00022475"/>
    </source>
</evidence>
<evidence type="ECO:0000256" key="21">
    <source>
        <dbReference type="PROSITE-ProRule" id="PRU10141"/>
    </source>
</evidence>
<evidence type="ECO:0000256" key="19">
    <source>
        <dbReference type="ARBA" id="ARBA00048679"/>
    </source>
</evidence>
<keyword evidence="3 20" id="KW-0723">Serine/threonine-protein kinase</keyword>
<dbReference type="InterPro" id="IPR024171">
    <property type="entry name" value="SRK-like_kinase"/>
</dbReference>
<evidence type="ECO:0000256" key="9">
    <source>
        <dbReference type="ARBA" id="ARBA00022734"/>
    </source>
</evidence>
<evidence type="ECO:0000256" key="8">
    <source>
        <dbReference type="ARBA" id="ARBA00022729"/>
    </source>
</evidence>
<evidence type="ECO:0000259" key="22">
    <source>
        <dbReference type="PROSITE" id="PS50011"/>
    </source>
</evidence>
<evidence type="ECO:0000256" key="14">
    <source>
        <dbReference type="ARBA" id="ARBA00023136"/>
    </source>
</evidence>
<dbReference type="SMART" id="SM00220">
    <property type="entry name" value="S_TKc"/>
    <property type="match status" value="1"/>
</dbReference>
<feature type="domain" description="Bulb-type lectin" evidence="23">
    <location>
        <begin position="15"/>
        <end position="139"/>
    </location>
</feature>
<comment type="similarity">
    <text evidence="20">Belongs to the protein kinase superfamily. Ser/Thr protein kinase family.</text>
</comment>
<keyword evidence="16" id="KW-0675">Receptor</keyword>
<dbReference type="Gene3D" id="1.10.510.10">
    <property type="entry name" value="Transferase(Phosphotransferase) domain 1"/>
    <property type="match status" value="1"/>
</dbReference>
<dbReference type="GO" id="GO:0005886">
    <property type="term" value="C:plasma membrane"/>
    <property type="evidence" value="ECO:0007669"/>
    <property type="project" value="UniProtKB-SubCell"/>
</dbReference>
<dbReference type="PROSITE" id="PS50011">
    <property type="entry name" value="PROTEIN_KINASE_DOM"/>
    <property type="match status" value="1"/>
</dbReference>
<dbReference type="InterPro" id="IPR000858">
    <property type="entry name" value="S_locus_glycoprot_dom"/>
</dbReference>
<evidence type="ECO:0000256" key="4">
    <source>
        <dbReference type="ARBA" id="ARBA00022536"/>
    </source>
</evidence>
<dbReference type="InterPro" id="IPR017441">
    <property type="entry name" value="Protein_kinase_ATP_BS"/>
</dbReference>
<evidence type="ECO:0000256" key="13">
    <source>
        <dbReference type="ARBA" id="ARBA00022989"/>
    </source>
</evidence>
<evidence type="ECO:0000313" key="25">
    <source>
        <dbReference type="EMBL" id="KAF8759339.1"/>
    </source>
</evidence>
<keyword evidence="4" id="KW-0245">EGF-like domain</keyword>
<dbReference type="GO" id="GO:0004674">
    <property type="term" value="F:protein serine/threonine kinase activity"/>
    <property type="evidence" value="ECO:0007669"/>
    <property type="project" value="UniProtKB-KW"/>
</dbReference>
<dbReference type="PANTHER" id="PTHR27002">
    <property type="entry name" value="RECEPTOR-LIKE SERINE/THREONINE-PROTEIN KINASE SD1-8"/>
    <property type="match status" value="1"/>
</dbReference>
<accession>A0A835FJ79</accession>
<dbReference type="SUPFAM" id="SSF51110">
    <property type="entry name" value="alpha-D-mannose-specific plant lectins"/>
    <property type="match status" value="1"/>
</dbReference>
<evidence type="ECO:0000256" key="6">
    <source>
        <dbReference type="ARBA" id="ARBA00022679"/>
    </source>
</evidence>
<dbReference type="Pfam" id="PF07714">
    <property type="entry name" value="PK_Tyr_Ser-Thr"/>
    <property type="match status" value="1"/>
</dbReference>
<comment type="catalytic activity">
    <reaction evidence="18 20">
        <text>L-threonyl-[protein] + ATP = O-phospho-L-threonyl-[protein] + ADP + H(+)</text>
        <dbReference type="Rhea" id="RHEA:46608"/>
        <dbReference type="Rhea" id="RHEA-COMP:11060"/>
        <dbReference type="Rhea" id="RHEA-COMP:11605"/>
        <dbReference type="ChEBI" id="CHEBI:15378"/>
        <dbReference type="ChEBI" id="CHEBI:30013"/>
        <dbReference type="ChEBI" id="CHEBI:30616"/>
        <dbReference type="ChEBI" id="CHEBI:61977"/>
        <dbReference type="ChEBI" id="CHEBI:456216"/>
        <dbReference type="EC" id="2.7.11.1"/>
    </reaction>
</comment>
<dbReference type="EMBL" id="JACEFO010000718">
    <property type="protein sequence ID" value="KAF8759339.1"/>
    <property type="molecule type" value="Genomic_DNA"/>
</dbReference>
<evidence type="ECO:0000313" key="26">
    <source>
        <dbReference type="Proteomes" id="UP000636709"/>
    </source>
</evidence>
<evidence type="ECO:0000256" key="12">
    <source>
        <dbReference type="ARBA" id="ARBA00022840"/>
    </source>
</evidence>
<keyword evidence="26" id="KW-1185">Reference proteome</keyword>
<dbReference type="Proteomes" id="UP000636709">
    <property type="component" value="Unassembled WGS sequence"/>
</dbReference>
<keyword evidence="13" id="KW-1133">Transmembrane helix</keyword>
<keyword evidence="5" id="KW-0597">Phosphoprotein</keyword>
<dbReference type="GO" id="GO:0030246">
    <property type="term" value="F:carbohydrate binding"/>
    <property type="evidence" value="ECO:0007669"/>
    <property type="project" value="UniProtKB-KW"/>
</dbReference>
<dbReference type="InterPro" id="IPR001245">
    <property type="entry name" value="Ser-Thr/Tyr_kinase_cat_dom"/>
</dbReference>
<dbReference type="InterPro" id="IPR000719">
    <property type="entry name" value="Prot_kinase_dom"/>
</dbReference>
<feature type="domain" description="Protein kinase" evidence="22">
    <location>
        <begin position="505"/>
        <end position="782"/>
    </location>
</feature>
<dbReference type="Gene3D" id="2.90.10.10">
    <property type="entry name" value="Bulb-type lectin domain"/>
    <property type="match status" value="1"/>
</dbReference>
<dbReference type="PROSITE" id="PS00107">
    <property type="entry name" value="PROTEIN_KINASE_ATP"/>
    <property type="match status" value="1"/>
</dbReference>
<evidence type="ECO:0000259" key="23">
    <source>
        <dbReference type="PROSITE" id="PS50927"/>
    </source>
</evidence>
<feature type="binding site" evidence="21">
    <location>
        <position position="532"/>
    </location>
    <ligand>
        <name>ATP</name>
        <dbReference type="ChEBI" id="CHEBI:30616"/>
    </ligand>
</feature>
<dbReference type="FunFam" id="2.90.10.10:FF:000009">
    <property type="entry name" value="Receptor-like serine/threonine-protein kinase SD1-8"/>
    <property type="match status" value="1"/>
</dbReference>
<dbReference type="Pfam" id="PF00954">
    <property type="entry name" value="S_locus_glycop"/>
    <property type="match status" value="1"/>
</dbReference>
<dbReference type="PIRSF" id="PIRSF000641">
    <property type="entry name" value="SRK"/>
    <property type="match status" value="1"/>
</dbReference>
<gene>
    <name evidence="25" type="ORF">HU200_010380</name>
</gene>
<dbReference type="PROSITE" id="PS50948">
    <property type="entry name" value="PAN"/>
    <property type="match status" value="1"/>
</dbReference>
<keyword evidence="12 20" id="KW-0067">ATP-binding</keyword>
<dbReference type="AlphaFoldDB" id="A0A835FJ79"/>
<keyword evidence="14" id="KW-0472">Membrane</keyword>
<dbReference type="InterPro" id="IPR001480">
    <property type="entry name" value="Bulb-type_lectin_dom"/>
</dbReference>
<organism evidence="25 26">
    <name type="scientific">Digitaria exilis</name>
    <dbReference type="NCBI Taxonomy" id="1010633"/>
    <lineage>
        <taxon>Eukaryota</taxon>
        <taxon>Viridiplantae</taxon>
        <taxon>Streptophyta</taxon>
        <taxon>Embryophyta</taxon>
        <taxon>Tracheophyta</taxon>
        <taxon>Spermatophyta</taxon>
        <taxon>Magnoliopsida</taxon>
        <taxon>Liliopsida</taxon>
        <taxon>Poales</taxon>
        <taxon>Poaceae</taxon>
        <taxon>PACMAD clade</taxon>
        <taxon>Panicoideae</taxon>
        <taxon>Panicodae</taxon>
        <taxon>Paniceae</taxon>
        <taxon>Anthephorinae</taxon>
        <taxon>Digitaria</taxon>
    </lineage>
</organism>
<keyword evidence="6 20" id="KW-0808">Transferase</keyword>
<dbReference type="InterPro" id="IPR008271">
    <property type="entry name" value="Ser/Thr_kinase_AS"/>
</dbReference>
<dbReference type="SMART" id="SM00473">
    <property type="entry name" value="PAN_AP"/>
    <property type="match status" value="1"/>
</dbReference>
<dbReference type="PANTHER" id="PTHR27002:SF1095">
    <property type="entry name" value="G-TYPE LECTIN S-RECEPTOR-LIKE SERINE_THREONINE-PROTEIN KINASE RKS1"/>
    <property type="match status" value="1"/>
</dbReference>
<dbReference type="Gene3D" id="3.30.200.20">
    <property type="entry name" value="Phosphorylase Kinase, domain 1"/>
    <property type="match status" value="1"/>
</dbReference>
<evidence type="ECO:0000256" key="5">
    <source>
        <dbReference type="ARBA" id="ARBA00022553"/>
    </source>
</evidence>
<keyword evidence="9" id="KW-0430">Lectin</keyword>
<dbReference type="OrthoDB" id="654065at2759"/>
<reference evidence="25" key="1">
    <citation type="submission" date="2020-07" db="EMBL/GenBank/DDBJ databases">
        <title>Genome sequence and genetic diversity analysis of an under-domesticated orphan crop, white fonio (Digitaria exilis).</title>
        <authorList>
            <person name="Bennetzen J.L."/>
            <person name="Chen S."/>
            <person name="Ma X."/>
            <person name="Wang X."/>
            <person name="Yssel A.E.J."/>
            <person name="Chaluvadi S.R."/>
            <person name="Johnson M."/>
            <person name="Gangashetty P."/>
            <person name="Hamidou F."/>
            <person name="Sanogo M.D."/>
            <person name="Zwaenepoel A."/>
            <person name="Wallace J."/>
            <person name="Van De Peer Y."/>
            <person name="Van Deynze A."/>
        </authorList>
    </citation>
    <scope>NUCLEOTIDE SEQUENCE</scope>
    <source>
        <tissue evidence="25">Leaves</tissue>
    </source>
</reference>
<proteinExistence type="inferred from homology"/>
<keyword evidence="2" id="KW-1003">Cell membrane</keyword>
<evidence type="ECO:0000256" key="16">
    <source>
        <dbReference type="ARBA" id="ARBA00023170"/>
    </source>
</evidence>
<dbReference type="SMART" id="SM00108">
    <property type="entry name" value="B_lectin"/>
    <property type="match status" value="1"/>
</dbReference>
<dbReference type="GO" id="GO:0051707">
    <property type="term" value="P:response to other organism"/>
    <property type="evidence" value="ECO:0007669"/>
    <property type="project" value="UniProtKB-ARBA"/>
</dbReference>
<dbReference type="InterPro" id="IPR003609">
    <property type="entry name" value="Pan_app"/>
</dbReference>
<keyword evidence="17" id="KW-0325">Glycoprotein</keyword>
<evidence type="ECO:0000256" key="7">
    <source>
        <dbReference type="ARBA" id="ARBA00022692"/>
    </source>
</evidence>